<feature type="coiled-coil region" evidence="1">
    <location>
        <begin position="39"/>
        <end position="80"/>
    </location>
</feature>
<organism evidence="3 6">
    <name type="scientific">Butyricicoccus pullicaecorum</name>
    <dbReference type="NCBI Taxonomy" id="501571"/>
    <lineage>
        <taxon>Bacteria</taxon>
        <taxon>Bacillati</taxon>
        <taxon>Bacillota</taxon>
        <taxon>Clostridia</taxon>
        <taxon>Eubacteriales</taxon>
        <taxon>Butyricicoccaceae</taxon>
        <taxon>Butyricicoccus</taxon>
    </lineage>
</organism>
<reference evidence="3" key="2">
    <citation type="journal article" date="2018" name="BMC Genomics">
        <title>Whole genome sequencing and function prediction of 133 gut anaerobes isolated from chicken caecum in pure cultures.</title>
        <authorList>
            <person name="Medvecky M."/>
            <person name="Cejkova D."/>
            <person name="Polansky O."/>
            <person name="Karasova D."/>
            <person name="Kubasova T."/>
            <person name="Cizek A."/>
            <person name="Rychlik I."/>
        </authorList>
    </citation>
    <scope>NUCLEOTIDE SEQUENCE</scope>
    <source>
        <strain evidence="4">An179</strain>
        <strain evidence="3">An180</strain>
    </source>
</reference>
<feature type="transmembrane region" description="Helical" evidence="2">
    <location>
        <begin position="22"/>
        <end position="40"/>
    </location>
</feature>
<dbReference type="RefSeq" id="WP_016148135.1">
    <property type="nucleotide sequence ID" value="NZ_CABKSA010000002.1"/>
</dbReference>
<evidence type="ECO:0008006" key="7">
    <source>
        <dbReference type="Google" id="ProtNLM"/>
    </source>
</evidence>
<keyword evidence="2" id="KW-0472">Membrane</keyword>
<dbReference type="EMBL" id="NFKK01000001">
    <property type="protein sequence ID" value="OUP54569.1"/>
    <property type="molecule type" value="Genomic_DNA"/>
</dbReference>
<evidence type="ECO:0000313" key="6">
    <source>
        <dbReference type="Proteomes" id="UP000195897"/>
    </source>
</evidence>
<evidence type="ECO:0000256" key="1">
    <source>
        <dbReference type="SAM" id="Coils"/>
    </source>
</evidence>
<comment type="caution">
    <text evidence="3">The sequence shown here is derived from an EMBL/GenBank/DDBJ whole genome shotgun (WGS) entry which is preliminary data.</text>
</comment>
<sequence>MQQKKSRRKPPSEEQAKKRNRVIWRIALVCLAFYGVISIVQMQGRIRAKQDEVAQMETRIAQQQEENDALRKQVEEGLTDEQIAAMAREQGYIMPSERVFADSSSK</sequence>
<dbReference type="EMBL" id="NFKL01000006">
    <property type="protein sequence ID" value="OUP59490.1"/>
    <property type="molecule type" value="Genomic_DNA"/>
</dbReference>
<keyword evidence="2" id="KW-0812">Transmembrane</keyword>
<proteinExistence type="predicted"/>
<accession>A0A1Y4LGC4</accession>
<evidence type="ECO:0000313" key="5">
    <source>
        <dbReference type="Proteomes" id="UP000195326"/>
    </source>
</evidence>
<dbReference type="Proteomes" id="UP000195326">
    <property type="component" value="Unassembled WGS sequence"/>
</dbReference>
<dbReference type="AlphaFoldDB" id="A0A1Y4LGC4"/>
<keyword evidence="2" id="KW-1133">Transmembrane helix</keyword>
<gene>
    <name evidence="4" type="ORF">B5F15_05415</name>
    <name evidence="3" type="ORF">B5F17_01315</name>
</gene>
<dbReference type="InterPro" id="IPR007060">
    <property type="entry name" value="FtsL/DivIC"/>
</dbReference>
<name>A0A1Y4LGC4_9FIRM</name>
<evidence type="ECO:0000313" key="3">
    <source>
        <dbReference type="EMBL" id="OUP54569.1"/>
    </source>
</evidence>
<keyword evidence="1" id="KW-0175">Coiled coil</keyword>
<dbReference type="STRING" id="501571.GCA_900143195_02828"/>
<dbReference type="Pfam" id="PF04977">
    <property type="entry name" value="DivIC"/>
    <property type="match status" value="1"/>
</dbReference>
<evidence type="ECO:0000313" key="4">
    <source>
        <dbReference type="EMBL" id="OUP59490.1"/>
    </source>
</evidence>
<evidence type="ECO:0000256" key="2">
    <source>
        <dbReference type="SAM" id="Phobius"/>
    </source>
</evidence>
<dbReference type="Proteomes" id="UP000195897">
    <property type="component" value="Unassembled WGS sequence"/>
</dbReference>
<protein>
    <recommendedName>
        <fullName evidence="7">Cell division protein FtsL</fullName>
    </recommendedName>
</protein>
<reference evidence="5 6" key="1">
    <citation type="submission" date="2017-04" db="EMBL/GenBank/DDBJ databases">
        <title>Function of individual gut microbiota members based on whole genome sequencing of pure cultures obtained from chicken caecum.</title>
        <authorList>
            <person name="Medvecky M."/>
            <person name="Cejkova D."/>
            <person name="Polansky O."/>
            <person name="Karasova D."/>
            <person name="Kubasova T."/>
            <person name="Cizek A."/>
            <person name="Rychlik I."/>
        </authorList>
    </citation>
    <scope>NUCLEOTIDE SEQUENCE [LARGE SCALE GENOMIC DNA]</scope>
    <source>
        <strain evidence="5">An179</strain>
        <strain evidence="6">An180</strain>
    </source>
</reference>